<dbReference type="EMBL" id="BOOJ01000087">
    <property type="protein sequence ID" value="GIH97534.1"/>
    <property type="molecule type" value="Genomic_DNA"/>
</dbReference>
<gene>
    <name evidence="2" type="ORF">Psi01_81640</name>
</gene>
<keyword evidence="3" id="KW-1185">Reference proteome</keyword>
<sequence length="107" mass="11092">MAARTHRSAPGGVLTGVTASRPDRPGPLRAGAMVERGARFLGRGFTCRYLVTACEPDHICMLSAGHRRSGSGARHSGGRLNQPSSRASGKPVISATPAGVIVSTMRP</sequence>
<evidence type="ECO:0000313" key="2">
    <source>
        <dbReference type="EMBL" id="GIH97534.1"/>
    </source>
</evidence>
<evidence type="ECO:0000256" key="1">
    <source>
        <dbReference type="SAM" id="MobiDB-lite"/>
    </source>
</evidence>
<dbReference type="AlphaFoldDB" id="A0A8J3WNK9"/>
<proteinExistence type="predicted"/>
<name>A0A8J3WNK9_9ACTN</name>
<dbReference type="Proteomes" id="UP000619788">
    <property type="component" value="Unassembled WGS sequence"/>
</dbReference>
<reference evidence="2 3" key="1">
    <citation type="submission" date="2021-01" db="EMBL/GenBank/DDBJ databases">
        <title>Whole genome shotgun sequence of Planobispora siamensis NBRC 107568.</title>
        <authorList>
            <person name="Komaki H."/>
            <person name="Tamura T."/>
        </authorList>
    </citation>
    <scope>NUCLEOTIDE SEQUENCE [LARGE SCALE GENOMIC DNA]</scope>
    <source>
        <strain evidence="2 3">NBRC 107568</strain>
    </source>
</reference>
<protein>
    <submittedName>
        <fullName evidence="2">Uncharacterized protein</fullName>
    </submittedName>
</protein>
<evidence type="ECO:0000313" key="3">
    <source>
        <dbReference type="Proteomes" id="UP000619788"/>
    </source>
</evidence>
<accession>A0A8J3WNK9</accession>
<feature type="region of interest" description="Disordered" evidence="1">
    <location>
        <begin position="1"/>
        <end position="30"/>
    </location>
</feature>
<feature type="region of interest" description="Disordered" evidence="1">
    <location>
        <begin position="66"/>
        <end position="107"/>
    </location>
</feature>
<organism evidence="2 3">
    <name type="scientific">Planobispora siamensis</name>
    <dbReference type="NCBI Taxonomy" id="936338"/>
    <lineage>
        <taxon>Bacteria</taxon>
        <taxon>Bacillati</taxon>
        <taxon>Actinomycetota</taxon>
        <taxon>Actinomycetes</taxon>
        <taxon>Streptosporangiales</taxon>
        <taxon>Streptosporangiaceae</taxon>
        <taxon>Planobispora</taxon>
    </lineage>
</organism>
<comment type="caution">
    <text evidence="2">The sequence shown here is derived from an EMBL/GenBank/DDBJ whole genome shotgun (WGS) entry which is preliminary data.</text>
</comment>